<evidence type="ECO:0000313" key="1">
    <source>
        <dbReference type="EMBL" id="OAE34200.1"/>
    </source>
</evidence>
<dbReference type="AntiFam" id="ANF00012">
    <property type="entry name" value="tRNA translation"/>
</dbReference>
<dbReference type="EMBL" id="LVLJ01000445">
    <property type="protein sequence ID" value="OAE34200.1"/>
    <property type="molecule type" value="Genomic_DNA"/>
</dbReference>
<protein>
    <submittedName>
        <fullName evidence="1">Uncharacterized protein</fullName>
    </submittedName>
</protein>
<sequence>MVAVLNFALQHALERIPSNCGRLGRSNTRQGIGSTPVLSIPPGRAIGNEIEAHMKSVTISRYQSDVIITKLEAGTVEHCHNDIHTKLRLRNEPISFMRLVGGEGRVGITEKRLAPVLPIPPERGLYGTGIRQRQLSRLTWGKSHRYRFALITNPWQAMLPTPCDWEIDQKKRFSISAVAPDRGRTYDFLLRKQTLYPLSYRRLLY</sequence>
<organism evidence="1 2">
    <name type="scientific">Marchantia polymorpha subsp. ruderalis</name>
    <dbReference type="NCBI Taxonomy" id="1480154"/>
    <lineage>
        <taxon>Eukaryota</taxon>
        <taxon>Viridiplantae</taxon>
        <taxon>Streptophyta</taxon>
        <taxon>Embryophyta</taxon>
        <taxon>Marchantiophyta</taxon>
        <taxon>Marchantiopsida</taxon>
        <taxon>Marchantiidae</taxon>
        <taxon>Marchantiales</taxon>
        <taxon>Marchantiaceae</taxon>
        <taxon>Marchantia</taxon>
    </lineage>
</organism>
<dbReference type="Proteomes" id="UP000077202">
    <property type="component" value="Unassembled WGS sequence"/>
</dbReference>
<gene>
    <name evidence="1" type="ORF">AXG93_1593s1590</name>
</gene>
<keyword evidence="2" id="KW-1185">Reference proteome</keyword>
<accession>A0A176WM26</accession>
<reference evidence="1" key="1">
    <citation type="submission" date="2016-03" db="EMBL/GenBank/DDBJ databases">
        <title>Mechanisms controlling the formation of the plant cell surface in tip-growing cells are functionally conserved among land plants.</title>
        <authorList>
            <person name="Honkanen S."/>
            <person name="Jones V.A."/>
            <person name="Morieri G."/>
            <person name="Champion C."/>
            <person name="Hetherington A.J."/>
            <person name="Kelly S."/>
            <person name="Saint-Marcoux D."/>
            <person name="Proust H."/>
            <person name="Prescott H."/>
            <person name="Dolan L."/>
        </authorList>
    </citation>
    <scope>NUCLEOTIDE SEQUENCE [LARGE SCALE GENOMIC DNA]</scope>
    <source>
        <tissue evidence="1">Whole gametophyte</tissue>
    </source>
</reference>
<name>A0A176WM26_MARPO</name>
<dbReference type="AlphaFoldDB" id="A0A176WM26"/>
<proteinExistence type="predicted"/>
<evidence type="ECO:0000313" key="2">
    <source>
        <dbReference type="Proteomes" id="UP000077202"/>
    </source>
</evidence>
<comment type="caution">
    <text evidence="1">The sequence shown here is derived from an EMBL/GenBank/DDBJ whole genome shotgun (WGS) entry which is preliminary data.</text>
</comment>